<evidence type="ECO:0000313" key="6">
    <source>
        <dbReference type="Proteomes" id="UP000293874"/>
    </source>
</evidence>
<feature type="domain" description="Beta-lactamase class A catalytic" evidence="4">
    <location>
        <begin position="39"/>
        <end position="263"/>
    </location>
</feature>
<dbReference type="PANTHER" id="PTHR35333:SF3">
    <property type="entry name" value="BETA-LACTAMASE-TYPE TRANSPEPTIDASE FOLD CONTAINING PROTEIN"/>
    <property type="match status" value="1"/>
</dbReference>
<dbReference type="Gene3D" id="3.40.710.10">
    <property type="entry name" value="DD-peptidase/beta-lactamase superfamily"/>
    <property type="match status" value="1"/>
</dbReference>
<dbReference type="Pfam" id="PF13354">
    <property type="entry name" value="Beta-lactamase2"/>
    <property type="match status" value="1"/>
</dbReference>
<proteinExistence type="inferred from homology"/>
<gene>
    <name evidence="5" type="ORF">EV199_2497</name>
</gene>
<dbReference type="PANTHER" id="PTHR35333">
    <property type="entry name" value="BETA-LACTAMASE"/>
    <property type="match status" value="1"/>
</dbReference>
<accession>A0A4Q7N6A6</accession>
<dbReference type="GO" id="GO:0030655">
    <property type="term" value="P:beta-lactam antibiotic catabolic process"/>
    <property type="evidence" value="ECO:0007669"/>
    <property type="project" value="InterPro"/>
</dbReference>
<evidence type="ECO:0000259" key="4">
    <source>
        <dbReference type="Pfam" id="PF13354"/>
    </source>
</evidence>
<keyword evidence="6" id="KW-1185">Reference proteome</keyword>
<reference evidence="5 6" key="1">
    <citation type="submission" date="2019-02" db="EMBL/GenBank/DDBJ databases">
        <title>Genomic Encyclopedia of Type Strains, Phase IV (KMG-IV): sequencing the most valuable type-strain genomes for metagenomic binning, comparative biology and taxonomic classification.</title>
        <authorList>
            <person name="Goeker M."/>
        </authorList>
    </citation>
    <scope>NUCLEOTIDE SEQUENCE [LARGE SCALE GENOMIC DNA]</scope>
    <source>
        <strain evidence="5 6">DSM 18116</strain>
    </source>
</reference>
<dbReference type="OrthoDB" id="9772863at2"/>
<comment type="caution">
    <text evidence="5">The sequence shown here is derived from an EMBL/GenBank/DDBJ whole genome shotgun (WGS) entry which is preliminary data.</text>
</comment>
<evidence type="ECO:0000256" key="2">
    <source>
        <dbReference type="ARBA" id="ARBA00009009"/>
    </source>
</evidence>
<comment type="catalytic activity">
    <reaction evidence="1">
        <text>a beta-lactam + H2O = a substituted beta-amino acid</text>
        <dbReference type="Rhea" id="RHEA:20401"/>
        <dbReference type="ChEBI" id="CHEBI:15377"/>
        <dbReference type="ChEBI" id="CHEBI:35627"/>
        <dbReference type="ChEBI" id="CHEBI:140347"/>
        <dbReference type="EC" id="3.5.2.6"/>
    </reaction>
</comment>
<dbReference type="InterPro" id="IPR000871">
    <property type="entry name" value="Beta-lactam_class-A"/>
</dbReference>
<dbReference type="RefSeq" id="WP_130540905.1">
    <property type="nucleotide sequence ID" value="NZ_CP042431.1"/>
</dbReference>
<dbReference type="GO" id="GO:0008800">
    <property type="term" value="F:beta-lactamase activity"/>
    <property type="evidence" value="ECO:0007669"/>
    <property type="project" value="UniProtKB-EC"/>
</dbReference>
<evidence type="ECO:0000313" key="5">
    <source>
        <dbReference type="EMBL" id="RZS76611.1"/>
    </source>
</evidence>
<dbReference type="GO" id="GO:0046677">
    <property type="term" value="P:response to antibiotic"/>
    <property type="evidence" value="ECO:0007669"/>
    <property type="project" value="InterPro"/>
</dbReference>
<dbReference type="AlphaFoldDB" id="A0A4Q7N6A6"/>
<evidence type="ECO:0000256" key="1">
    <source>
        <dbReference type="ARBA" id="ARBA00001526"/>
    </source>
</evidence>
<protein>
    <recommendedName>
        <fullName evidence="3">beta-lactamase</fullName>
        <ecNumber evidence="3">3.5.2.6</ecNumber>
    </recommendedName>
</protein>
<comment type="similarity">
    <text evidence="2">Belongs to the class-A beta-lactamase family.</text>
</comment>
<organism evidence="5 6">
    <name type="scientific">Pseudobacter ginsenosidimutans</name>
    <dbReference type="NCBI Taxonomy" id="661488"/>
    <lineage>
        <taxon>Bacteria</taxon>
        <taxon>Pseudomonadati</taxon>
        <taxon>Bacteroidota</taxon>
        <taxon>Chitinophagia</taxon>
        <taxon>Chitinophagales</taxon>
        <taxon>Chitinophagaceae</taxon>
        <taxon>Pseudobacter</taxon>
    </lineage>
</organism>
<evidence type="ECO:0000256" key="3">
    <source>
        <dbReference type="ARBA" id="ARBA00012865"/>
    </source>
</evidence>
<dbReference type="InterPro" id="IPR045155">
    <property type="entry name" value="Beta-lactam_cat"/>
</dbReference>
<dbReference type="InterPro" id="IPR012338">
    <property type="entry name" value="Beta-lactam/transpept-like"/>
</dbReference>
<sequence>MPGLFTLLLTTMIFNNDTTGLRKELEAEFASHPEGYFAIAFKDLSSGKTFFMNEHASFHAASTMKTPVLIETFRQASKKRFKIEDPIEIKNTFSSIVDGSPYSLDSTDDSEHDLYTHIGQKLPISDVLHRMITKSSNLATNIMIDLVDAKKVMATMRSLGAKDIQVLRGVEDDKAFEKGLNNTTTAFDLMLIMEHLANGTAVNKKASEAMIKILMDQYFRDVIPAKLPADVKVASKSGSITGICHDSGIVFLPDGRKYIIVLLSKGIKDHKEATNTLANASRIIYDHYFGKK</sequence>
<dbReference type="Proteomes" id="UP000293874">
    <property type="component" value="Unassembled WGS sequence"/>
</dbReference>
<dbReference type="SUPFAM" id="SSF56601">
    <property type="entry name" value="beta-lactamase/transpeptidase-like"/>
    <property type="match status" value="1"/>
</dbReference>
<dbReference type="EMBL" id="SGXA01000001">
    <property type="protein sequence ID" value="RZS76611.1"/>
    <property type="molecule type" value="Genomic_DNA"/>
</dbReference>
<name>A0A4Q7N6A6_9BACT</name>
<dbReference type="EC" id="3.5.2.6" evidence="3"/>